<comment type="caution">
    <text evidence="3">The sequence shown here is derived from an EMBL/GenBank/DDBJ whole genome shotgun (WGS) entry which is preliminary data.</text>
</comment>
<evidence type="ECO:0000259" key="2">
    <source>
        <dbReference type="Pfam" id="PF03413"/>
    </source>
</evidence>
<dbReference type="InterPro" id="IPR025711">
    <property type="entry name" value="PepSY"/>
</dbReference>
<proteinExistence type="predicted"/>
<feature type="chain" id="PRO_5019729402" description="PepSY domain-containing protein" evidence="1">
    <location>
        <begin position="24"/>
        <end position="176"/>
    </location>
</feature>
<accession>A0A498D6J9</accession>
<protein>
    <recommendedName>
        <fullName evidence="2">PepSY domain-containing protein</fullName>
    </recommendedName>
</protein>
<dbReference type="RefSeq" id="WP_121523279.1">
    <property type="nucleotide sequence ID" value="NZ_RCHR01000004.1"/>
</dbReference>
<dbReference type="AlphaFoldDB" id="A0A498D6J9"/>
<organism evidence="3 4">
    <name type="scientific">Oceanobacillus piezotolerans</name>
    <dbReference type="NCBI Taxonomy" id="2448030"/>
    <lineage>
        <taxon>Bacteria</taxon>
        <taxon>Bacillati</taxon>
        <taxon>Bacillota</taxon>
        <taxon>Bacilli</taxon>
        <taxon>Bacillales</taxon>
        <taxon>Bacillaceae</taxon>
        <taxon>Oceanobacillus</taxon>
    </lineage>
</organism>
<evidence type="ECO:0000313" key="3">
    <source>
        <dbReference type="EMBL" id="RLL43634.1"/>
    </source>
</evidence>
<keyword evidence="4" id="KW-1185">Reference proteome</keyword>
<reference evidence="3 4" key="1">
    <citation type="submission" date="2018-10" db="EMBL/GenBank/DDBJ databases">
        <title>Oceanobacillus sp. YLB-02 draft genome.</title>
        <authorList>
            <person name="Yu L."/>
        </authorList>
    </citation>
    <scope>NUCLEOTIDE SEQUENCE [LARGE SCALE GENOMIC DNA]</scope>
    <source>
        <strain evidence="3 4">YLB-02</strain>
    </source>
</reference>
<name>A0A498D6J9_9BACI</name>
<dbReference type="Proteomes" id="UP000270219">
    <property type="component" value="Unassembled WGS sequence"/>
</dbReference>
<dbReference type="Pfam" id="PF03413">
    <property type="entry name" value="PepSY"/>
    <property type="match status" value="2"/>
</dbReference>
<dbReference type="EMBL" id="RCHR01000004">
    <property type="protein sequence ID" value="RLL43634.1"/>
    <property type="molecule type" value="Genomic_DNA"/>
</dbReference>
<gene>
    <name evidence="3" type="ORF">D8M04_11970</name>
</gene>
<dbReference type="OrthoDB" id="5361545at2"/>
<dbReference type="Gene3D" id="3.10.450.40">
    <property type="match status" value="2"/>
</dbReference>
<evidence type="ECO:0000256" key="1">
    <source>
        <dbReference type="SAM" id="SignalP"/>
    </source>
</evidence>
<feature type="signal peptide" evidence="1">
    <location>
        <begin position="1"/>
        <end position="23"/>
    </location>
</feature>
<feature type="domain" description="PepSY" evidence="2">
    <location>
        <begin position="117"/>
        <end position="173"/>
    </location>
</feature>
<feature type="domain" description="PepSY" evidence="2">
    <location>
        <begin position="43"/>
        <end position="99"/>
    </location>
</feature>
<evidence type="ECO:0000313" key="4">
    <source>
        <dbReference type="Proteomes" id="UP000270219"/>
    </source>
</evidence>
<keyword evidence="1" id="KW-0732">Signal</keyword>
<sequence length="176" mass="19474">MNTKYIITGLVAAGLLVGGISVAASGNETSTEPIQKAEQSEERISAKQAQEIALAEVEGTIDHVDLEEDDGRVFYEVEVKVNDGEYEIYIDAFSGKVLFSEVDRDDVERKQATNDLLTHDEVIAIAEKAVNGTVKELELDEDDNRYEYEVELRTENGEAEVVIDAVTGDIFEKELD</sequence>